<evidence type="ECO:0000313" key="3">
    <source>
        <dbReference type="Proteomes" id="UP000006764"/>
    </source>
</evidence>
<accession>A0A0B4XPM6</accession>
<dbReference type="GO" id="GO:0006974">
    <property type="term" value="P:DNA damage response"/>
    <property type="evidence" value="ECO:0007669"/>
    <property type="project" value="TreeGrafter"/>
</dbReference>
<dbReference type="Pfam" id="PF04402">
    <property type="entry name" value="SIMPL"/>
    <property type="match status" value="1"/>
</dbReference>
<protein>
    <recommendedName>
        <fullName evidence="4">Lipoprotein</fullName>
    </recommendedName>
</protein>
<sequence length="278" mass="29410">MHPVSAFAAISLLALTACAPPQDKADERRPTIEVLGRAFVEQAPNRARFNVEFEEKNEHSAAASAAVVERANRAAEAIRLASDGEVRITSNLDVRPYYRQVTRRLNEFNEQLVENVHPDALLGYVARVSVNVEVLDPEQAAAARGAALAAGPVQSSALGFYLEPTAEGQRAAYEAAVEDARQRAELAAQAGGATLGALQWLQEGQGPCLGTPAAETGYRGGAVAFSRATAEVAAAPLPPRDASPQQLAAAAEQFALAADLQPQRIEGRVCALYTLKAD</sequence>
<evidence type="ECO:0000256" key="1">
    <source>
        <dbReference type="SAM" id="SignalP"/>
    </source>
</evidence>
<keyword evidence="3" id="KW-1185">Reference proteome</keyword>
<reference evidence="2 3" key="1">
    <citation type="journal article" date="2012" name="J. Bacteriol.">
        <title>Genome sequence of an alkane-degrading bacterium, Alcanivorax pacificus type strain W11-5, isolated from deep sea sediment.</title>
        <authorList>
            <person name="Lai Q."/>
            <person name="Shao Z."/>
        </authorList>
    </citation>
    <scope>NUCLEOTIDE SEQUENCE [LARGE SCALE GENOMIC DNA]</scope>
    <source>
        <strain evidence="2 3">W11-5</strain>
    </source>
</reference>
<keyword evidence="1" id="KW-0732">Signal</keyword>
<dbReference type="KEGG" id="apac:S7S_09015"/>
<dbReference type="InterPro" id="IPR007497">
    <property type="entry name" value="SIMPL/DUF541"/>
</dbReference>
<dbReference type="InterPro" id="IPR052022">
    <property type="entry name" value="26kDa_periplasmic_antigen"/>
</dbReference>
<proteinExistence type="predicted"/>
<dbReference type="PANTHER" id="PTHR34387:SF2">
    <property type="entry name" value="SLR1258 PROTEIN"/>
    <property type="match status" value="1"/>
</dbReference>
<dbReference type="AlphaFoldDB" id="A0A0B4XPM6"/>
<dbReference type="OrthoDB" id="7620453at2"/>
<dbReference type="RefSeq" id="WP_041025977.1">
    <property type="nucleotide sequence ID" value="NZ_CP004387.1"/>
</dbReference>
<organism evidence="2 3">
    <name type="scientific">Isoalcanivorax pacificus W11-5</name>
    <dbReference type="NCBI Taxonomy" id="391936"/>
    <lineage>
        <taxon>Bacteria</taxon>
        <taxon>Pseudomonadati</taxon>
        <taxon>Pseudomonadota</taxon>
        <taxon>Gammaproteobacteria</taxon>
        <taxon>Oceanospirillales</taxon>
        <taxon>Alcanivoracaceae</taxon>
        <taxon>Isoalcanivorax</taxon>
    </lineage>
</organism>
<dbReference type="PANTHER" id="PTHR34387">
    <property type="entry name" value="SLR1258 PROTEIN"/>
    <property type="match status" value="1"/>
</dbReference>
<dbReference type="Gene3D" id="3.30.70.2970">
    <property type="entry name" value="Protein of unknown function (DUF541), domain 2"/>
    <property type="match status" value="1"/>
</dbReference>
<feature type="chain" id="PRO_5002097365" description="Lipoprotein" evidence="1">
    <location>
        <begin position="20"/>
        <end position="278"/>
    </location>
</feature>
<dbReference type="Proteomes" id="UP000006764">
    <property type="component" value="Chromosome"/>
</dbReference>
<gene>
    <name evidence="2" type="ORF">S7S_09015</name>
</gene>
<name>A0A0B4XPM6_9GAMM</name>
<dbReference type="HOGENOM" id="CLU_999789_0_0_6"/>
<dbReference type="STRING" id="391936.S7S_09015"/>
<dbReference type="EMBL" id="CP004387">
    <property type="protein sequence ID" value="AJD48217.1"/>
    <property type="molecule type" value="Genomic_DNA"/>
</dbReference>
<feature type="signal peptide" evidence="1">
    <location>
        <begin position="1"/>
        <end position="19"/>
    </location>
</feature>
<evidence type="ECO:0000313" key="2">
    <source>
        <dbReference type="EMBL" id="AJD48217.1"/>
    </source>
</evidence>
<evidence type="ECO:0008006" key="4">
    <source>
        <dbReference type="Google" id="ProtNLM"/>
    </source>
</evidence>
<dbReference type="Gene3D" id="3.30.110.170">
    <property type="entry name" value="Protein of unknown function (DUF541), domain 1"/>
    <property type="match status" value="1"/>
</dbReference>